<organism evidence="2">
    <name type="scientific">marine sediment metagenome</name>
    <dbReference type="NCBI Taxonomy" id="412755"/>
    <lineage>
        <taxon>unclassified sequences</taxon>
        <taxon>metagenomes</taxon>
        <taxon>ecological metagenomes</taxon>
    </lineage>
</organism>
<evidence type="ECO:0000313" key="2">
    <source>
        <dbReference type="EMBL" id="KKM74810.1"/>
    </source>
</evidence>
<reference evidence="2" key="1">
    <citation type="journal article" date="2015" name="Nature">
        <title>Complex archaea that bridge the gap between prokaryotes and eukaryotes.</title>
        <authorList>
            <person name="Spang A."/>
            <person name="Saw J.H."/>
            <person name="Jorgensen S.L."/>
            <person name="Zaremba-Niedzwiedzka K."/>
            <person name="Martijn J."/>
            <person name="Lind A.E."/>
            <person name="van Eijk R."/>
            <person name="Schleper C."/>
            <person name="Guy L."/>
            <person name="Ettema T.J."/>
        </authorList>
    </citation>
    <scope>NUCLEOTIDE SEQUENCE</scope>
</reference>
<gene>
    <name evidence="2" type="ORF">LCGC14_1396550</name>
</gene>
<sequence length="180" mass="21646">MKDEINDSTKEENLKAFEKLLDEKESLDDTDLGRYRYYEDMYGNQYRWTTHRQKDGKFHATLKKANTTRRRGWLFYETKKEKAFVKRKTAKSWCLKYVQKAKEHQAIVINAREARKQARLDAMPKFTKKETAIKEAEKKIQHLKKLQAKSDSKIKALITRKRTHQKKIKYHEKRISHTLV</sequence>
<protein>
    <submittedName>
        <fullName evidence="2">Uncharacterized protein</fullName>
    </submittedName>
</protein>
<proteinExistence type="predicted"/>
<dbReference type="AlphaFoldDB" id="A0A0F9MDY9"/>
<accession>A0A0F9MDY9</accession>
<dbReference type="EMBL" id="LAZR01009079">
    <property type="protein sequence ID" value="KKM74810.1"/>
    <property type="molecule type" value="Genomic_DNA"/>
</dbReference>
<name>A0A0F9MDY9_9ZZZZ</name>
<keyword evidence="1" id="KW-0175">Coiled coil</keyword>
<comment type="caution">
    <text evidence="2">The sequence shown here is derived from an EMBL/GenBank/DDBJ whole genome shotgun (WGS) entry which is preliminary data.</text>
</comment>
<feature type="coiled-coil region" evidence="1">
    <location>
        <begin position="126"/>
        <end position="153"/>
    </location>
</feature>
<evidence type="ECO:0000256" key="1">
    <source>
        <dbReference type="SAM" id="Coils"/>
    </source>
</evidence>